<sequence>MTQHSRILASDFSLPSDEGIVDVLSANNDSLAKLGAHHMVVYSGLHDPRRVFATLGLHDRGSIDKLLRNPAVMDWFDAAGVEEIPPLFAGEVVEKIDLVDEPTDHTGIIVAAIAPIDNVDVLLAKVRGSLRRFIAAGVRRVWIYRAFDDRNEVMILQELDTEEHATAWVEQPDAAAEWMSGAGVGVYPPLFVGKLQRILELQLQA</sequence>
<gene>
    <name evidence="1" type="ORF">CSW57_01535</name>
</gene>
<reference evidence="1 2" key="1">
    <citation type="submission" date="2017-10" db="EMBL/GenBank/DDBJ databases">
        <title>The draft genome sequence of Williamsia sp. BULT 1.1 isolated from the semi-arid grassland soils from South Africa.</title>
        <authorList>
            <person name="Kabwe M.H."/>
            <person name="Govender N."/>
            <person name="Mutseka Lunga P."/>
            <person name="Vikram S."/>
            <person name="Makhalanyane T.P."/>
        </authorList>
    </citation>
    <scope>NUCLEOTIDE SEQUENCE [LARGE SCALE GENOMIC DNA]</scope>
    <source>
        <strain evidence="1 2">BULT 1.1</strain>
    </source>
</reference>
<dbReference type="RefSeq" id="WP_099381157.1">
    <property type="nucleotide sequence ID" value="NZ_PEBD01000004.1"/>
</dbReference>
<dbReference type="Proteomes" id="UP000225108">
    <property type="component" value="Unassembled WGS sequence"/>
</dbReference>
<evidence type="ECO:0000313" key="1">
    <source>
        <dbReference type="EMBL" id="PHV67986.1"/>
    </source>
</evidence>
<dbReference type="AlphaFoldDB" id="A0A2G3PQE6"/>
<organism evidence="1 2">
    <name type="scientific">Williamsia marianensis</name>
    <dbReference type="NCBI Taxonomy" id="85044"/>
    <lineage>
        <taxon>Bacteria</taxon>
        <taxon>Bacillati</taxon>
        <taxon>Actinomycetota</taxon>
        <taxon>Actinomycetes</taxon>
        <taxon>Mycobacteriales</taxon>
        <taxon>Nocardiaceae</taxon>
        <taxon>Williamsia</taxon>
    </lineage>
</organism>
<name>A0A2G3PQE6_WILMA</name>
<accession>A0A2G3PQE6</accession>
<dbReference type="EMBL" id="PEBD01000004">
    <property type="protein sequence ID" value="PHV67986.1"/>
    <property type="molecule type" value="Genomic_DNA"/>
</dbReference>
<dbReference type="GO" id="GO:0016874">
    <property type="term" value="F:ligase activity"/>
    <property type="evidence" value="ECO:0007669"/>
    <property type="project" value="UniProtKB-KW"/>
</dbReference>
<evidence type="ECO:0000313" key="2">
    <source>
        <dbReference type="Proteomes" id="UP000225108"/>
    </source>
</evidence>
<comment type="caution">
    <text evidence="1">The sequence shown here is derived from an EMBL/GenBank/DDBJ whole genome shotgun (WGS) entry which is preliminary data.</text>
</comment>
<keyword evidence="1" id="KW-0436">Ligase</keyword>
<protein>
    <submittedName>
        <fullName evidence="1">Fatty-acid--CoA ligase</fullName>
    </submittedName>
</protein>
<proteinExistence type="predicted"/>